<gene>
    <name evidence="1" type="ordered locus">Ava_B0085</name>
</gene>
<dbReference type="RefSeq" id="WP_011316380.1">
    <property type="nucleotide sequence ID" value="NC_007410.1"/>
</dbReference>
<accession>Q3M2I9</accession>
<dbReference type="AlphaFoldDB" id="Q3M2I9"/>
<organism evidence="1 2">
    <name type="scientific">Trichormus variabilis (strain ATCC 29413 / PCC 7937)</name>
    <name type="common">Anabaena variabilis</name>
    <dbReference type="NCBI Taxonomy" id="240292"/>
    <lineage>
        <taxon>Bacteria</taxon>
        <taxon>Bacillati</taxon>
        <taxon>Cyanobacteriota</taxon>
        <taxon>Cyanophyceae</taxon>
        <taxon>Nostocales</taxon>
        <taxon>Nostocaceae</taxon>
        <taxon>Trichormus</taxon>
    </lineage>
</organism>
<proteinExistence type="predicted"/>
<dbReference type="EMBL" id="CP000119">
    <property type="protein sequence ID" value="ABA24797.1"/>
    <property type="molecule type" value="Genomic_DNA"/>
</dbReference>
<protein>
    <submittedName>
        <fullName evidence="1">Uncharacterized protein</fullName>
    </submittedName>
</protein>
<reference evidence="2" key="1">
    <citation type="journal article" date="2014" name="Stand. Genomic Sci.">
        <title>Complete genome sequence of Anabaena variabilis ATCC 29413.</title>
        <authorList>
            <person name="Thiel T."/>
            <person name="Pratte B.S."/>
            <person name="Zhong J."/>
            <person name="Goodwin L."/>
            <person name="Copeland A."/>
            <person name="Lucas S."/>
            <person name="Han C."/>
            <person name="Pitluck S."/>
            <person name="Land M.L."/>
            <person name="Kyrpides N.C."/>
            <person name="Woyke T."/>
        </authorList>
    </citation>
    <scope>NUCLEOTIDE SEQUENCE [LARGE SCALE GENOMIC DNA]</scope>
    <source>
        <strain evidence="2">ATCC 29413 / PCC 7937</strain>
    </source>
</reference>
<geneLocation type="plasmid" evidence="2">
    <name>pAnaA</name>
</geneLocation>
<name>Q3M2I9_TRIV2</name>
<keyword evidence="1" id="KW-0614">Plasmid</keyword>
<sequence length="331" mass="37694">MSALWLPHNFARKNQRRPPTLRKFAIALSYSEINIMTYIANRQQPLSVQTLAQAELQQYITEQAEAVAPEELTTVEINSHHFEVYAGKQLIAYITYDNTDFVTQRWVVMVNGEEKFRHFAISKCHRFIDWHHKDGTLNPTVSGEIPEVPTISEICFYDHEALVDGELVASISFDSENHEDLYWRVLVNNIEIFRDTTSAKCHSYVKQQYQQGTLPVQQLFVEPCTTGNEIMAQIADECEKHGLELLDDGVYRGDVRLGEVGCTDGNWWVIRASSVGQQKATCESAIAGVRVLLQVEVVDWDELLDKPFDQLSADEWLLVMESEPVSELVAA</sequence>
<evidence type="ECO:0000313" key="2">
    <source>
        <dbReference type="Proteomes" id="UP000002533"/>
    </source>
</evidence>
<dbReference type="GeneID" id="58726989"/>
<dbReference type="Proteomes" id="UP000002533">
    <property type="component" value="Plasmid pAnaA"/>
</dbReference>
<dbReference type="KEGG" id="ava:Ava_B0085"/>
<evidence type="ECO:0000313" key="1">
    <source>
        <dbReference type="EMBL" id="ABA24797.1"/>
    </source>
</evidence>
<dbReference type="HOGENOM" id="CLU_091673_0_0_3"/>